<feature type="region of interest" description="Disordered" evidence="1">
    <location>
        <begin position="1"/>
        <end position="28"/>
    </location>
</feature>
<evidence type="ECO:0000313" key="2">
    <source>
        <dbReference type="EMBL" id="KAK7094513.1"/>
    </source>
</evidence>
<keyword evidence="3" id="KW-1185">Reference proteome</keyword>
<dbReference type="EMBL" id="JBAMIC010000018">
    <property type="protein sequence ID" value="KAK7094513.1"/>
    <property type="molecule type" value="Genomic_DNA"/>
</dbReference>
<reference evidence="2 3" key="1">
    <citation type="submission" date="2024-02" db="EMBL/GenBank/DDBJ databases">
        <title>Chromosome-scale genome assembly of the rough periwinkle Littorina saxatilis.</title>
        <authorList>
            <person name="De Jode A."/>
            <person name="Faria R."/>
            <person name="Formenti G."/>
            <person name="Sims Y."/>
            <person name="Smith T.P."/>
            <person name="Tracey A."/>
            <person name="Wood J.M.D."/>
            <person name="Zagrodzka Z.B."/>
            <person name="Johannesson K."/>
            <person name="Butlin R.K."/>
            <person name="Leder E.H."/>
        </authorList>
    </citation>
    <scope>NUCLEOTIDE SEQUENCE [LARGE SCALE GENOMIC DNA]</scope>
    <source>
        <strain evidence="2">Snail1</strain>
        <tissue evidence="2">Muscle</tissue>
    </source>
</reference>
<accession>A0AAN9AWF9</accession>
<evidence type="ECO:0008006" key="4">
    <source>
        <dbReference type="Google" id="ProtNLM"/>
    </source>
</evidence>
<dbReference type="PANTHER" id="PTHR31751:SF7">
    <property type="entry name" value="THAP-TYPE DOMAIN-CONTAINING PROTEIN"/>
    <property type="match status" value="1"/>
</dbReference>
<dbReference type="AlphaFoldDB" id="A0AAN9AWF9"/>
<dbReference type="Proteomes" id="UP001374579">
    <property type="component" value="Unassembled WGS sequence"/>
</dbReference>
<sequence length="470" mass="53713">MYEGNSSEEEDEEGGDEPDEPDEEEQLRTPNEYAKMFLNAAIADKRYIVDETVLVNTVKRLPCDNCGAPALGVTLTKKSTAGGGVRFEYYCMNQHKNTWSSTRWYGAKSLTGQLLVLCTLLAGLTYHQMAQFAKFLQLAFPARSTFFKLQRLFYKPLKTYYSKSMEETRTQTRAKVVAVDTRFDSPGYCASKATTVFMEYDTKAIVHAEFCDHRSTNRQSATMEYHNIQRGLPAMKDLQVEEIVSDASSVIKAALGEEDTIFHSMDLWHKGKNIAEMVLTGAKNKDCRALKKWAKPTVAHFWSCAVACKGDQEKMDRRWAGLLWHVQGIHEWTVGRCHHAPDKDASLPLLIEGSPDGEAFRKIIMNPNLLASLEYYSRARHTSSVENFFSHTLLHYAPKRIQFSYDGYCIRNMIAILDHNHNLTRADQLSSNGNPYINCQLSRRTKEWVAYKRMEAKEYSYIPDNYMCAH</sequence>
<organism evidence="2 3">
    <name type="scientific">Littorina saxatilis</name>
    <dbReference type="NCBI Taxonomy" id="31220"/>
    <lineage>
        <taxon>Eukaryota</taxon>
        <taxon>Metazoa</taxon>
        <taxon>Spiralia</taxon>
        <taxon>Lophotrochozoa</taxon>
        <taxon>Mollusca</taxon>
        <taxon>Gastropoda</taxon>
        <taxon>Caenogastropoda</taxon>
        <taxon>Littorinimorpha</taxon>
        <taxon>Littorinoidea</taxon>
        <taxon>Littorinidae</taxon>
        <taxon>Littorina</taxon>
    </lineage>
</organism>
<gene>
    <name evidence="2" type="ORF">V1264_006066</name>
</gene>
<proteinExistence type="predicted"/>
<evidence type="ECO:0000313" key="3">
    <source>
        <dbReference type="Proteomes" id="UP001374579"/>
    </source>
</evidence>
<comment type="caution">
    <text evidence="2">The sequence shown here is derived from an EMBL/GenBank/DDBJ whole genome shotgun (WGS) entry which is preliminary data.</text>
</comment>
<dbReference type="PANTHER" id="PTHR31751">
    <property type="entry name" value="SI:CH211-108C17.2-RELATED-RELATED"/>
    <property type="match status" value="1"/>
</dbReference>
<evidence type="ECO:0000256" key="1">
    <source>
        <dbReference type="SAM" id="MobiDB-lite"/>
    </source>
</evidence>
<protein>
    <recommendedName>
        <fullName evidence="4">Transposase</fullName>
    </recommendedName>
</protein>
<name>A0AAN9AWF9_9CAEN</name>
<feature type="compositionally biased region" description="Acidic residues" evidence="1">
    <location>
        <begin position="1"/>
        <end position="25"/>
    </location>
</feature>